<protein>
    <recommendedName>
        <fullName evidence="4">Jacalin-type lectin domain-containing protein</fullName>
    </recommendedName>
</protein>
<sequence length="104" mass="11429">MVTSYSRYEELGMWNTDSRSYLLEPKTGLGPKLVGFLGKSSDSVNAIGARFQSSARTPRSSFFLIIVLLVIVLSRFSNQRAVATGSGRAVATSSGRMFKNWSKE</sequence>
<keyword evidence="6" id="KW-1185">Reference proteome</keyword>
<evidence type="ECO:0000259" key="4">
    <source>
        <dbReference type="PROSITE" id="PS51752"/>
    </source>
</evidence>
<keyword evidence="3" id="KW-1133">Transmembrane helix</keyword>
<feature type="domain" description="Jacalin-type lectin" evidence="4">
    <location>
        <begin position="1"/>
        <end position="53"/>
    </location>
</feature>
<keyword evidence="3" id="KW-0472">Membrane</keyword>
<reference evidence="5" key="1">
    <citation type="submission" date="2019-07" db="EMBL/GenBank/DDBJ databases">
        <authorList>
            <person name="Dittberner H."/>
        </authorList>
    </citation>
    <scope>NUCLEOTIDE SEQUENCE [LARGE SCALE GENOMIC DNA]</scope>
</reference>
<comment type="similarity">
    <text evidence="1">Belongs to the jacalin lectin family.</text>
</comment>
<evidence type="ECO:0000256" key="3">
    <source>
        <dbReference type="SAM" id="Phobius"/>
    </source>
</evidence>
<dbReference type="OrthoDB" id="10498192at2759"/>
<dbReference type="PROSITE" id="PS51752">
    <property type="entry name" value="JACALIN_LECTIN"/>
    <property type="match status" value="1"/>
</dbReference>
<evidence type="ECO:0000256" key="2">
    <source>
        <dbReference type="ARBA" id="ARBA00022734"/>
    </source>
</evidence>
<dbReference type="SUPFAM" id="SSF51101">
    <property type="entry name" value="Mannose-binding lectins"/>
    <property type="match status" value="1"/>
</dbReference>
<evidence type="ECO:0000313" key="6">
    <source>
        <dbReference type="Proteomes" id="UP000489600"/>
    </source>
</evidence>
<organism evidence="5 6">
    <name type="scientific">Arabis nemorensis</name>
    <dbReference type="NCBI Taxonomy" id="586526"/>
    <lineage>
        <taxon>Eukaryota</taxon>
        <taxon>Viridiplantae</taxon>
        <taxon>Streptophyta</taxon>
        <taxon>Embryophyta</taxon>
        <taxon>Tracheophyta</taxon>
        <taxon>Spermatophyta</taxon>
        <taxon>Magnoliopsida</taxon>
        <taxon>eudicotyledons</taxon>
        <taxon>Gunneridae</taxon>
        <taxon>Pentapetalae</taxon>
        <taxon>rosids</taxon>
        <taxon>malvids</taxon>
        <taxon>Brassicales</taxon>
        <taxon>Brassicaceae</taxon>
        <taxon>Arabideae</taxon>
        <taxon>Arabis</taxon>
    </lineage>
</organism>
<keyword evidence="3" id="KW-0812">Transmembrane</keyword>
<name>A0A565C243_9BRAS</name>
<dbReference type="InterPro" id="IPR036404">
    <property type="entry name" value="Jacalin-like_lectin_dom_sf"/>
</dbReference>
<feature type="transmembrane region" description="Helical" evidence="3">
    <location>
        <begin position="60"/>
        <end position="78"/>
    </location>
</feature>
<proteinExistence type="inferred from homology"/>
<gene>
    <name evidence="5" type="ORF">ANE_LOCUS18109</name>
</gene>
<dbReference type="EMBL" id="CABITT030000006">
    <property type="protein sequence ID" value="VVB07665.1"/>
    <property type="molecule type" value="Genomic_DNA"/>
</dbReference>
<accession>A0A565C243</accession>
<evidence type="ECO:0000313" key="5">
    <source>
        <dbReference type="EMBL" id="VVB07665.1"/>
    </source>
</evidence>
<dbReference type="Proteomes" id="UP000489600">
    <property type="component" value="Unassembled WGS sequence"/>
</dbReference>
<dbReference type="AlphaFoldDB" id="A0A565C243"/>
<evidence type="ECO:0000256" key="1">
    <source>
        <dbReference type="ARBA" id="ARBA00006568"/>
    </source>
</evidence>
<comment type="caution">
    <text evidence="5">The sequence shown here is derived from an EMBL/GenBank/DDBJ whole genome shotgun (WGS) entry which is preliminary data.</text>
</comment>
<dbReference type="InterPro" id="IPR001229">
    <property type="entry name" value="Jacalin-like_lectin_dom"/>
</dbReference>
<dbReference type="GO" id="GO:0030246">
    <property type="term" value="F:carbohydrate binding"/>
    <property type="evidence" value="ECO:0007669"/>
    <property type="project" value="UniProtKB-KW"/>
</dbReference>
<keyword evidence="2" id="KW-0430">Lectin</keyword>